<protein>
    <submittedName>
        <fullName evidence="2">Uncharacterized protein</fullName>
    </submittedName>
</protein>
<keyword evidence="3" id="KW-1185">Reference proteome</keyword>
<evidence type="ECO:0000313" key="3">
    <source>
        <dbReference type="Proteomes" id="UP001432027"/>
    </source>
</evidence>
<dbReference type="AlphaFoldDB" id="A0AAV5UL66"/>
<accession>A0AAV5UL66</accession>
<dbReference type="EMBL" id="BTSX01000006">
    <property type="protein sequence ID" value="GMT07850.1"/>
    <property type="molecule type" value="Genomic_DNA"/>
</dbReference>
<proteinExistence type="predicted"/>
<evidence type="ECO:0000256" key="1">
    <source>
        <dbReference type="SAM" id="SignalP"/>
    </source>
</evidence>
<feature type="signal peptide" evidence="1">
    <location>
        <begin position="1"/>
        <end position="19"/>
    </location>
</feature>
<organism evidence="2 3">
    <name type="scientific">Pristionchus entomophagus</name>
    <dbReference type="NCBI Taxonomy" id="358040"/>
    <lineage>
        <taxon>Eukaryota</taxon>
        <taxon>Metazoa</taxon>
        <taxon>Ecdysozoa</taxon>
        <taxon>Nematoda</taxon>
        <taxon>Chromadorea</taxon>
        <taxon>Rhabditida</taxon>
        <taxon>Rhabditina</taxon>
        <taxon>Diplogasteromorpha</taxon>
        <taxon>Diplogasteroidea</taxon>
        <taxon>Neodiplogasteridae</taxon>
        <taxon>Pristionchus</taxon>
    </lineage>
</organism>
<keyword evidence="1" id="KW-0732">Signal</keyword>
<feature type="chain" id="PRO_5043921563" evidence="1">
    <location>
        <begin position="20"/>
        <end position="166"/>
    </location>
</feature>
<evidence type="ECO:0000313" key="2">
    <source>
        <dbReference type="EMBL" id="GMT07850.1"/>
    </source>
</evidence>
<sequence>MRSLVCLGIVLCTTQCLLAENCSPASSVVQAPEIENGSEGVVYSSLPAKRFDPYPYDYPSARDDLHKRFDLLDKRFDPYQKRFEVYKKRFDPYQKRSDPFSKRFDPYQKRFHPMDKRFDPLEKRFDPFQKRFDPYSKRFDPFMGSSGRRRVDFNPIDARAFFVTLG</sequence>
<name>A0AAV5UL66_9BILA</name>
<dbReference type="Proteomes" id="UP001432027">
    <property type="component" value="Unassembled WGS sequence"/>
</dbReference>
<dbReference type="SUPFAM" id="SSF57997">
    <property type="entry name" value="Tropomyosin"/>
    <property type="match status" value="1"/>
</dbReference>
<dbReference type="Gene3D" id="3.90.20.10">
    <property type="match status" value="1"/>
</dbReference>
<gene>
    <name evidence="2" type="ORF">PENTCL1PPCAC_30024</name>
</gene>
<comment type="caution">
    <text evidence="2">The sequence shown here is derived from an EMBL/GenBank/DDBJ whole genome shotgun (WGS) entry which is preliminary data.</text>
</comment>
<reference evidence="2" key="1">
    <citation type="submission" date="2023-10" db="EMBL/GenBank/DDBJ databases">
        <title>Genome assembly of Pristionchus species.</title>
        <authorList>
            <person name="Yoshida K."/>
            <person name="Sommer R.J."/>
        </authorList>
    </citation>
    <scope>NUCLEOTIDE SEQUENCE</scope>
    <source>
        <strain evidence="2">RS0144</strain>
    </source>
</reference>